<sequence>MESYCMDSFFFFLRQSLTLSRRLECSGAILAHYNLYLLGSSNSPASDSREAGITDAHHHARLIFVFLVEVGFHHVGQADLELLTSNNPPTLVSQSVGITGMSHHA</sequence>
<dbReference type="AlphaFoldDB" id="A0A5F8ANY5"/>
<dbReference type="GeneTree" id="ENSGT01150000286943"/>
<evidence type="ECO:0000313" key="2">
    <source>
        <dbReference type="Proteomes" id="UP000006718"/>
    </source>
</evidence>
<protein>
    <submittedName>
        <fullName evidence="1">Uncharacterized protein</fullName>
    </submittedName>
</protein>
<dbReference type="PANTHER" id="PTHR12138">
    <property type="entry name" value="PRIMATE-EXPANDED PROTEIN FAMILY"/>
    <property type="match status" value="1"/>
</dbReference>
<dbReference type="PRINTS" id="PR02045">
    <property type="entry name" value="F138DOMAIN"/>
</dbReference>
<name>A0A5F8ANY5_MACMU</name>
<reference evidence="1" key="3">
    <citation type="submission" date="2025-08" db="UniProtKB">
        <authorList>
            <consortium name="Ensembl"/>
        </authorList>
    </citation>
    <scope>IDENTIFICATION</scope>
    <source>
        <strain evidence="1">17573</strain>
    </source>
</reference>
<organism evidence="1 2">
    <name type="scientific">Macaca mulatta</name>
    <name type="common">Rhesus macaque</name>
    <dbReference type="NCBI Taxonomy" id="9544"/>
    <lineage>
        <taxon>Eukaryota</taxon>
        <taxon>Metazoa</taxon>
        <taxon>Chordata</taxon>
        <taxon>Craniata</taxon>
        <taxon>Vertebrata</taxon>
        <taxon>Euteleostomi</taxon>
        <taxon>Mammalia</taxon>
        <taxon>Eutheria</taxon>
        <taxon>Euarchontoglires</taxon>
        <taxon>Primates</taxon>
        <taxon>Haplorrhini</taxon>
        <taxon>Catarrhini</taxon>
        <taxon>Cercopithecidae</taxon>
        <taxon>Cercopithecinae</taxon>
        <taxon>Macaca</taxon>
    </lineage>
</organism>
<reference evidence="2" key="1">
    <citation type="journal article" date="2007" name="Science">
        <title>Evolutionary and biomedical insights from the rhesus macaque genome.</title>
        <authorList>
            <person name="Gibbs R.A."/>
            <person name="Rogers J."/>
            <person name="Katze M.G."/>
            <person name="Bumgarner R."/>
            <person name="Weinstock G.M."/>
            <person name="Mardis E.R."/>
            <person name="Remington K.A."/>
            <person name="Strausberg R.L."/>
            <person name="Venter J.C."/>
            <person name="Wilson R.K."/>
            <person name="Batzer M.A."/>
            <person name="Bustamante C.D."/>
            <person name="Eichler E.E."/>
            <person name="Hahn M.W."/>
            <person name="Hardison R.C."/>
            <person name="Makova K.D."/>
            <person name="Miller W."/>
            <person name="Milosavljevic A."/>
            <person name="Palermo R.E."/>
            <person name="Siepel A."/>
            <person name="Sikela J.M."/>
            <person name="Attaway T."/>
            <person name="Bell S."/>
            <person name="Bernard K.E."/>
            <person name="Buhay C.J."/>
            <person name="Chandrabose M.N."/>
            <person name="Dao M."/>
            <person name="Davis C."/>
            <person name="Delehaunty K.D."/>
            <person name="Ding Y."/>
            <person name="Dinh H.H."/>
            <person name="Dugan-Rocha S."/>
            <person name="Fulton L.A."/>
            <person name="Gabisi R.A."/>
            <person name="Garner T.T."/>
            <person name="Godfrey J."/>
            <person name="Hawes A.C."/>
            <person name="Hernandez J."/>
            <person name="Hines S."/>
            <person name="Holder M."/>
            <person name="Hume J."/>
            <person name="Jhangiani S.N."/>
            <person name="Joshi V."/>
            <person name="Khan Z.M."/>
            <person name="Kirkness E.F."/>
            <person name="Cree A."/>
            <person name="Fowler R.G."/>
            <person name="Lee S."/>
            <person name="Lewis L.R."/>
            <person name="Li Z."/>
            <person name="Liu Y.-S."/>
            <person name="Moore S.M."/>
            <person name="Muzny D."/>
            <person name="Nazareth L.V."/>
            <person name="Ngo D.N."/>
            <person name="Okwuonu G.O."/>
            <person name="Pai G."/>
            <person name="Parker D."/>
            <person name="Paul H.A."/>
            <person name="Pfannkoch C."/>
            <person name="Pohl C.S."/>
            <person name="Rogers Y.-H.C."/>
            <person name="Ruiz S.J."/>
            <person name="Sabo A."/>
            <person name="Santibanez J."/>
            <person name="Schneider B.W."/>
            <person name="Smith S.M."/>
            <person name="Sodergren E."/>
            <person name="Svatek A.F."/>
            <person name="Utterback T.R."/>
            <person name="Vattathil S."/>
            <person name="Warren W."/>
            <person name="White C.S."/>
            <person name="Chinwalla A.T."/>
            <person name="Feng Y."/>
            <person name="Halpern A.L."/>
            <person name="Hillier L.W."/>
            <person name="Huang X."/>
            <person name="Minx P."/>
            <person name="Nelson J.O."/>
            <person name="Pepin K.H."/>
            <person name="Qin X."/>
            <person name="Sutton G.G."/>
            <person name="Venter E."/>
            <person name="Walenz B.P."/>
            <person name="Wallis J.W."/>
            <person name="Worley K.C."/>
            <person name="Yang S.-P."/>
            <person name="Jones S.M."/>
            <person name="Marra M.A."/>
            <person name="Rocchi M."/>
            <person name="Schein J.E."/>
            <person name="Baertsch R."/>
            <person name="Clarke L."/>
            <person name="Csuros M."/>
            <person name="Glasscock J."/>
            <person name="Harris R.A."/>
            <person name="Havlak P."/>
            <person name="Jackson A.R."/>
            <person name="Jiang H."/>
            <person name="Liu Y."/>
            <person name="Messina D.N."/>
            <person name="Shen Y."/>
            <person name="Song H.X.-Z."/>
            <person name="Wylie T."/>
            <person name="Zhang L."/>
            <person name="Birney E."/>
            <person name="Han K."/>
            <person name="Konkel M.K."/>
            <person name="Lee J."/>
            <person name="Smit A.F.A."/>
            <person name="Ullmer B."/>
            <person name="Wang H."/>
            <person name="Xing J."/>
            <person name="Burhans R."/>
            <person name="Cheng Z."/>
            <person name="Karro J.E."/>
            <person name="Ma J."/>
            <person name="Raney B."/>
            <person name="She X."/>
            <person name="Cox M.J."/>
            <person name="Demuth J.P."/>
            <person name="Dumas L.J."/>
            <person name="Han S.-G."/>
            <person name="Hopkins J."/>
            <person name="Karimpour-Fard A."/>
            <person name="Kim Y.H."/>
            <person name="Pollack J.R."/>
            <person name="Vinar T."/>
            <person name="Addo-Quaye C."/>
            <person name="Degenhardt J."/>
            <person name="Denby A."/>
            <person name="Hubisz M.J."/>
            <person name="Indap A."/>
            <person name="Kosiol C."/>
            <person name="Lahn B.T."/>
            <person name="Lawson H.A."/>
            <person name="Marklein A."/>
            <person name="Nielsen R."/>
            <person name="Vallender E.J."/>
            <person name="Clark A.G."/>
            <person name="Ferguson B."/>
            <person name="Hernandez R.D."/>
            <person name="Hirani K."/>
            <person name="Kehrer-Sawatzki H."/>
            <person name="Kolb J."/>
            <person name="Patil S."/>
            <person name="Pu L.-L."/>
            <person name="Ren Y."/>
            <person name="Smith D.G."/>
            <person name="Wheeler D.A."/>
            <person name="Schenck I."/>
            <person name="Ball E.V."/>
            <person name="Chen R."/>
            <person name="Cooper D.N."/>
            <person name="Giardine B."/>
            <person name="Hsu F."/>
            <person name="Kent W.J."/>
            <person name="Lesk A."/>
            <person name="Nelson D.L."/>
            <person name="O'brien W.E."/>
            <person name="Pruefer K."/>
            <person name="Stenson P.D."/>
            <person name="Wallace J.C."/>
            <person name="Ke H."/>
            <person name="Liu X.-M."/>
            <person name="Wang P."/>
            <person name="Xiang A.P."/>
            <person name="Yang F."/>
            <person name="Barber G.P."/>
            <person name="Haussler D."/>
            <person name="Karolchik D."/>
            <person name="Kern A.D."/>
            <person name="Kuhn R.M."/>
            <person name="Smith K.E."/>
            <person name="Zwieg A.S."/>
        </authorList>
    </citation>
    <scope>NUCLEOTIDE SEQUENCE [LARGE SCALE GENOMIC DNA]</scope>
    <source>
        <strain evidence="2">17573</strain>
    </source>
</reference>
<dbReference type="Proteomes" id="UP000006718">
    <property type="component" value="Chromosome 17"/>
</dbReference>
<proteinExistence type="predicted"/>
<accession>A0A5F8ANY5</accession>
<reference evidence="1" key="2">
    <citation type="submission" date="2019-01" db="EMBL/GenBank/DDBJ databases">
        <authorList>
            <person name="Graves T."/>
            <person name="Eichler E.E."/>
            <person name="Wilson R.K."/>
        </authorList>
    </citation>
    <scope>NUCLEOTIDE SEQUENCE [LARGE SCALE GENOMIC DNA]</scope>
    <source>
        <strain evidence="1">17573</strain>
    </source>
</reference>
<dbReference type="Ensembl" id="ENSMMUT00000082474.1">
    <property type="protein sequence ID" value="ENSMMUP00000078788.1"/>
    <property type="gene ID" value="ENSMMUG00000050226.1"/>
</dbReference>
<evidence type="ECO:0000313" key="1">
    <source>
        <dbReference type="Ensembl" id="ENSMMUP00000078788.1"/>
    </source>
</evidence>
<keyword evidence="2" id="KW-1185">Reference proteome</keyword>
<dbReference type="VEuPathDB" id="HostDB:ENSMMUG00000050226"/>
<reference evidence="1" key="4">
    <citation type="submission" date="2025-09" db="UniProtKB">
        <authorList>
            <consortium name="Ensembl"/>
        </authorList>
    </citation>
    <scope>IDENTIFICATION</scope>
    <source>
        <strain evidence="1">17573</strain>
    </source>
</reference>
<dbReference type="PANTHER" id="PTHR12138:SF152">
    <property type="entry name" value="C2H2-TYPE DOMAIN-CONTAINING PROTEIN"/>
    <property type="match status" value="1"/>
</dbReference>
<dbReference type="InParanoid" id="A0A5F8ANY5"/>